<dbReference type="Proteomes" id="UP001242480">
    <property type="component" value="Unassembled WGS sequence"/>
</dbReference>
<comment type="similarity">
    <text evidence="5">Belongs to the Omp25/RopB family.</text>
</comment>
<organism evidence="8 9">
    <name type="scientific">Labrys wisconsinensis</name>
    <dbReference type="NCBI Taxonomy" id="425677"/>
    <lineage>
        <taxon>Bacteria</taxon>
        <taxon>Pseudomonadati</taxon>
        <taxon>Pseudomonadota</taxon>
        <taxon>Alphaproteobacteria</taxon>
        <taxon>Hyphomicrobiales</taxon>
        <taxon>Xanthobacteraceae</taxon>
        <taxon>Labrys</taxon>
    </lineage>
</organism>
<dbReference type="Gene3D" id="2.40.160.20">
    <property type="match status" value="1"/>
</dbReference>
<accession>A0ABU0JFP1</accession>
<evidence type="ECO:0000256" key="2">
    <source>
        <dbReference type="ARBA" id="ARBA00022729"/>
    </source>
</evidence>
<dbReference type="InterPro" id="IPR051692">
    <property type="entry name" value="OMP-like"/>
</dbReference>
<evidence type="ECO:0000313" key="8">
    <source>
        <dbReference type="EMBL" id="MDQ0473103.1"/>
    </source>
</evidence>
<feature type="signal peptide" evidence="6">
    <location>
        <begin position="1"/>
        <end position="19"/>
    </location>
</feature>
<feature type="chain" id="PRO_5047453927" evidence="6">
    <location>
        <begin position="20"/>
        <end position="264"/>
    </location>
</feature>
<proteinExistence type="inferred from homology"/>
<dbReference type="PANTHER" id="PTHR34001">
    <property type="entry name" value="BLL7405 PROTEIN"/>
    <property type="match status" value="1"/>
</dbReference>
<comment type="subcellular location">
    <subcellularLocation>
        <location evidence="1">Cell outer membrane</location>
    </subcellularLocation>
</comment>
<keyword evidence="2 6" id="KW-0732">Signal</keyword>
<dbReference type="Pfam" id="PF13505">
    <property type="entry name" value="OMP_b-brl"/>
    <property type="match status" value="1"/>
</dbReference>
<evidence type="ECO:0000256" key="5">
    <source>
        <dbReference type="ARBA" id="ARBA00038306"/>
    </source>
</evidence>
<reference evidence="8 9" key="1">
    <citation type="submission" date="2023-07" db="EMBL/GenBank/DDBJ databases">
        <title>Genomic Encyclopedia of Type Strains, Phase IV (KMG-IV): sequencing the most valuable type-strain genomes for metagenomic binning, comparative biology and taxonomic classification.</title>
        <authorList>
            <person name="Goeker M."/>
        </authorList>
    </citation>
    <scope>NUCLEOTIDE SEQUENCE [LARGE SCALE GENOMIC DNA]</scope>
    <source>
        <strain evidence="8 9">DSM 19619</strain>
    </source>
</reference>
<dbReference type="SUPFAM" id="SSF56925">
    <property type="entry name" value="OMPA-like"/>
    <property type="match status" value="1"/>
</dbReference>
<dbReference type="InterPro" id="IPR027385">
    <property type="entry name" value="Beta-barrel_OMP"/>
</dbReference>
<dbReference type="PANTHER" id="PTHR34001:SF3">
    <property type="entry name" value="BLL7405 PROTEIN"/>
    <property type="match status" value="1"/>
</dbReference>
<gene>
    <name evidence="8" type="ORF">QO011_006137</name>
</gene>
<keyword evidence="4" id="KW-0998">Cell outer membrane</keyword>
<evidence type="ECO:0000256" key="6">
    <source>
        <dbReference type="SAM" id="SignalP"/>
    </source>
</evidence>
<keyword evidence="3" id="KW-0472">Membrane</keyword>
<dbReference type="EMBL" id="JAUSVX010000015">
    <property type="protein sequence ID" value="MDQ0473103.1"/>
    <property type="molecule type" value="Genomic_DNA"/>
</dbReference>
<dbReference type="RefSeq" id="WP_307280918.1">
    <property type="nucleotide sequence ID" value="NZ_JAUSVX010000015.1"/>
</dbReference>
<keyword evidence="9" id="KW-1185">Reference proteome</keyword>
<name>A0ABU0JFP1_9HYPH</name>
<evidence type="ECO:0000256" key="4">
    <source>
        <dbReference type="ARBA" id="ARBA00023237"/>
    </source>
</evidence>
<evidence type="ECO:0000256" key="3">
    <source>
        <dbReference type="ARBA" id="ARBA00023136"/>
    </source>
</evidence>
<protein>
    <submittedName>
        <fullName evidence="8">Outer membrane immunogenic protein</fullName>
    </submittedName>
</protein>
<evidence type="ECO:0000313" key="9">
    <source>
        <dbReference type="Proteomes" id="UP001242480"/>
    </source>
</evidence>
<feature type="domain" description="Outer membrane protein beta-barrel" evidence="7">
    <location>
        <begin position="8"/>
        <end position="264"/>
    </location>
</feature>
<dbReference type="InterPro" id="IPR011250">
    <property type="entry name" value="OMP/PagP_B-barrel"/>
</dbReference>
<comment type="caution">
    <text evidence="8">The sequence shown here is derived from an EMBL/GenBank/DDBJ whole genome shotgun (WGS) entry which is preliminary data.</text>
</comment>
<evidence type="ECO:0000259" key="7">
    <source>
        <dbReference type="Pfam" id="PF13505"/>
    </source>
</evidence>
<evidence type="ECO:0000256" key="1">
    <source>
        <dbReference type="ARBA" id="ARBA00004442"/>
    </source>
</evidence>
<sequence>MRTLSCALFAAVLATPAMAADVPQAVEPLAPVPVTLPFSWTGFYVGVNAGAAIDGSDVSNRLGGSFLTSPDAAAYQRQYPGSLGSGSTGFTGGGLLGYNWQFSNFVLGGEADINYAGIDSSSSRAFALTAPFVGNESQRYGLRSDWFGTVRARAGFAWDSLLIYGTGGLAYGDVRASARQTETQGGVTTFDWSGASSDTKVGWTAGAGIEYALDDNWIIGAEYLHVDLGRSRFAMPDAGGSAFTMTGRADAKFDVVRATVKYKF</sequence>